<dbReference type="AlphaFoldDB" id="A0A0F9NC93"/>
<proteinExistence type="predicted"/>
<comment type="caution">
    <text evidence="3">The sequence shown here is derived from an EMBL/GenBank/DDBJ whole genome shotgun (WGS) entry which is preliminary data.</text>
</comment>
<accession>A0A0F9NC93</accession>
<gene>
    <name evidence="3" type="ORF">LCGC14_0969070</name>
</gene>
<feature type="domain" description="HTH tetR-type" evidence="2">
    <location>
        <begin position="19"/>
        <end position="79"/>
    </location>
</feature>
<dbReference type="Gene3D" id="1.10.357.10">
    <property type="entry name" value="Tetracycline Repressor, domain 2"/>
    <property type="match status" value="1"/>
</dbReference>
<dbReference type="InterPro" id="IPR009057">
    <property type="entry name" value="Homeodomain-like_sf"/>
</dbReference>
<dbReference type="EMBL" id="LAZR01003554">
    <property type="protein sequence ID" value="KKN17120.1"/>
    <property type="molecule type" value="Genomic_DNA"/>
</dbReference>
<keyword evidence="1" id="KW-0238">DNA-binding</keyword>
<name>A0A0F9NC93_9ZZZZ</name>
<dbReference type="PANTHER" id="PTHR43479">
    <property type="entry name" value="ACREF/ENVCD OPERON REPRESSOR-RELATED"/>
    <property type="match status" value="1"/>
</dbReference>
<dbReference type="Pfam" id="PF00440">
    <property type="entry name" value="TetR_N"/>
    <property type="match status" value="1"/>
</dbReference>
<dbReference type="InterPro" id="IPR050624">
    <property type="entry name" value="HTH-type_Tx_Regulator"/>
</dbReference>
<reference evidence="3" key="1">
    <citation type="journal article" date="2015" name="Nature">
        <title>Complex archaea that bridge the gap between prokaryotes and eukaryotes.</title>
        <authorList>
            <person name="Spang A."/>
            <person name="Saw J.H."/>
            <person name="Jorgensen S.L."/>
            <person name="Zaremba-Niedzwiedzka K."/>
            <person name="Martijn J."/>
            <person name="Lind A.E."/>
            <person name="van Eijk R."/>
            <person name="Schleper C."/>
            <person name="Guy L."/>
            <person name="Ettema T.J."/>
        </authorList>
    </citation>
    <scope>NUCLEOTIDE SEQUENCE</scope>
</reference>
<organism evidence="3">
    <name type="scientific">marine sediment metagenome</name>
    <dbReference type="NCBI Taxonomy" id="412755"/>
    <lineage>
        <taxon>unclassified sequences</taxon>
        <taxon>metagenomes</taxon>
        <taxon>ecological metagenomes</taxon>
    </lineage>
</organism>
<dbReference type="GO" id="GO:0003677">
    <property type="term" value="F:DNA binding"/>
    <property type="evidence" value="ECO:0007669"/>
    <property type="project" value="UniProtKB-KW"/>
</dbReference>
<evidence type="ECO:0000313" key="3">
    <source>
        <dbReference type="EMBL" id="KKN17120.1"/>
    </source>
</evidence>
<dbReference type="InterPro" id="IPR001647">
    <property type="entry name" value="HTH_TetR"/>
</dbReference>
<sequence length="231" mass="26839">MSKNPNRKQTRSRSPEKKAAQFERIIEAGKKLFSERGSEGFSLRGLAKVLDMNQNNLYNYVDSKRELWIAIRNKFFKQQRDENRKIIKNHEGSIIDLLLKITRNFLDFATKDFGAFSMMHFIQSPPSNKIGPFEKEYKPFNFLDGTTRILQKAINAGEIKENNATALSFHIYSLILGAAIIERNMRTLEQTENYDGDAASETIQFKQSDFPSLEFRNYVLSKVESFLRDFK</sequence>
<evidence type="ECO:0000256" key="1">
    <source>
        <dbReference type="ARBA" id="ARBA00023125"/>
    </source>
</evidence>
<evidence type="ECO:0000259" key="2">
    <source>
        <dbReference type="PROSITE" id="PS50977"/>
    </source>
</evidence>
<protein>
    <recommendedName>
        <fullName evidence="2">HTH tetR-type domain-containing protein</fullName>
    </recommendedName>
</protein>
<dbReference type="PROSITE" id="PS50977">
    <property type="entry name" value="HTH_TETR_2"/>
    <property type="match status" value="1"/>
</dbReference>
<dbReference type="Gene3D" id="1.10.10.60">
    <property type="entry name" value="Homeodomain-like"/>
    <property type="match status" value="1"/>
</dbReference>
<dbReference type="PANTHER" id="PTHR43479:SF11">
    <property type="entry name" value="ACREF_ENVCD OPERON REPRESSOR-RELATED"/>
    <property type="match status" value="1"/>
</dbReference>
<dbReference type="SUPFAM" id="SSF46689">
    <property type="entry name" value="Homeodomain-like"/>
    <property type="match status" value="1"/>
</dbReference>